<dbReference type="Pfam" id="PF13531">
    <property type="entry name" value="SBP_bac_11"/>
    <property type="match status" value="1"/>
</dbReference>
<dbReference type="RefSeq" id="WP_253536442.1">
    <property type="nucleotide sequence ID" value="NZ_JAMYWC010000002.1"/>
</dbReference>
<feature type="signal peptide" evidence="1">
    <location>
        <begin position="1"/>
        <end position="29"/>
    </location>
</feature>
<keyword evidence="1" id="KW-0732">Signal</keyword>
<reference evidence="3" key="1">
    <citation type="journal article" date="2023" name="Front. Microbiol.">
        <title>Ralstonia chuxiongensis sp. nov., Ralstonia mojiangensis sp. nov., and Ralstonia soli sp. nov., isolated from tobacco fields, are three novel species in the family Burkholderiaceae.</title>
        <authorList>
            <person name="Lu C.H."/>
            <person name="Zhang Y.Y."/>
            <person name="Jiang N."/>
            <person name="Chen W."/>
            <person name="Shao X."/>
            <person name="Zhao Z.M."/>
            <person name="Lu W.L."/>
            <person name="Hu X."/>
            <person name="Xi Y.X."/>
            <person name="Zou S.Y."/>
            <person name="Wei Q.J."/>
            <person name="Lin Z.L."/>
            <person name="Gong L."/>
            <person name="Gai X.T."/>
            <person name="Zhang L.Q."/>
            <person name="Li J.Y."/>
            <person name="Jin Y."/>
            <person name="Xia Z.Y."/>
        </authorList>
    </citation>
    <scope>NUCLEOTIDE SEQUENCE [LARGE SCALE GENOMIC DNA]</scope>
    <source>
        <strain evidence="3">21YRMH01-3</strain>
    </source>
</reference>
<dbReference type="PANTHER" id="PTHR30632">
    <property type="entry name" value="MOLYBDATE-BINDING PERIPLASMIC PROTEIN"/>
    <property type="match status" value="1"/>
</dbReference>
<evidence type="ECO:0000256" key="1">
    <source>
        <dbReference type="SAM" id="SignalP"/>
    </source>
</evidence>
<comment type="caution">
    <text evidence="2">The sequence shown here is derived from an EMBL/GenBank/DDBJ whole genome shotgun (WGS) entry which is preliminary data.</text>
</comment>
<name>A0AA41WVW1_9RALS</name>
<dbReference type="GO" id="GO:0015689">
    <property type="term" value="P:molybdate ion transport"/>
    <property type="evidence" value="ECO:0007669"/>
    <property type="project" value="TreeGrafter"/>
</dbReference>
<dbReference type="Gene3D" id="3.40.190.10">
    <property type="entry name" value="Periplasmic binding protein-like II"/>
    <property type="match status" value="2"/>
</dbReference>
<dbReference type="AlphaFoldDB" id="A0AA41WVW1"/>
<keyword evidence="3" id="KW-1185">Reference proteome</keyword>
<dbReference type="GO" id="GO:0030973">
    <property type="term" value="F:molybdate ion binding"/>
    <property type="evidence" value="ECO:0007669"/>
    <property type="project" value="TreeGrafter"/>
</dbReference>
<dbReference type="EMBL" id="JAMYWC010000002">
    <property type="protein sequence ID" value="MCP1172505.1"/>
    <property type="molecule type" value="Genomic_DNA"/>
</dbReference>
<accession>A0AA41WVW1</accession>
<dbReference type="PANTHER" id="PTHR30632:SF11">
    <property type="entry name" value="BLR4797 PROTEIN"/>
    <property type="match status" value="1"/>
</dbReference>
<sequence>MPFQSTARRFAVRSLCAIPLIAAASATWAADIHVLATGALHAAFEKVIPAYEQQSGNHLIIAWGPSYGTSPDALPMRIKNGEPMDVCFMIGAALTDQVKQGRFIPESRVDLVASGVGVAVRKGLPKPNIQTVDDLRQTLLGAKSVAFSEGASGTYITGTLFARLGIAEQMKAKSVLIRGKELVGSALERGEADLGLQQISELRAFGGIQYVGPLPAEVQKTSVIAVAVAKDAKERQAAEGLITYLRSPEVAAKLVQTGLDPISAKQK</sequence>
<feature type="chain" id="PRO_5041206454" evidence="1">
    <location>
        <begin position="30"/>
        <end position="267"/>
    </location>
</feature>
<gene>
    <name evidence="2" type="ORF">NKG59_09045</name>
</gene>
<dbReference type="SUPFAM" id="SSF53850">
    <property type="entry name" value="Periplasmic binding protein-like II"/>
    <property type="match status" value="1"/>
</dbReference>
<proteinExistence type="predicted"/>
<evidence type="ECO:0000313" key="3">
    <source>
        <dbReference type="Proteomes" id="UP001162793"/>
    </source>
</evidence>
<protein>
    <submittedName>
        <fullName evidence="2">Substrate-binding domain-containing protein</fullName>
    </submittedName>
</protein>
<evidence type="ECO:0000313" key="2">
    <source>
        <dbReference type="EMBL" id="MCP1172505.1"/>
    </source>
</evidence>
<dbReference type="Proteomes" id="UP001162793">
    <property type="component" value="Unassembled WGS sequence"/>
</dbReference>
<organism evidence="2 3">
    <name type="scientific">Ralstonia chuxiongensis</name>
    <dbReference type="NCBI Taxonomy" id="2957504"/>
    <lineage>
        <taxon>Bacteria</taxon>
        <taxon>Pseudomonadati</taxon>
        <taxon>Pseudomonadota</taxon>
        <taxon>Betaproteobacteria</taxon>
        <taxon>Burkholderiales</taxon>
        <taxon>Burkholderiaceae</taxon>
        <taxon>Ralstonia</taxon>
    </lineage>
</organism>
<dbReference type="InterPro" id="IPR050682">
    <property type="entry name" value="ModA/WtpA"/>
</dbReference>